<organism evidence="2 3">
    <name type="scientific">Rhizobium phage vB_RleA_TRX32-1</name>
    <dbReference type="NCBI Taxonomy" id="2777321"/>
    <lineage>
        <taxon>Viruses</taxon>
        <taxon>Duplodnaviria</taxon>
        <taxon>Heunggongvirae</taxon>
        <taxon>Uroviricota</taxon>
        <taxon>Caudoviricetes</taxon>
        <taxon>Autographivirales</taxon>
        <taxon>Paadamvirus</taxon>
        <taxon>Paadamvirus TRX321</taxon>
    </lineage>
</organism>
<reference evidence="2 3" key="1">
    <citation type="submission" date="2020-09" db="EMBL/GenBank/DDBJ databases">
        <authorList>
            <person name="Ford S."/>
            <person name="Moeskjaer S."/>
            <person name="Young P."/>
            <person name="Santamaria R.I."/>
            <person name="Harrison E."/>
        </authorList>
    </citation>
    <scope>NUCLEOTIDE SEQUENCE [LARGE SCALE GENOMIC DNA]</scope>
</reference>
<feature type="compositionally biased region" description="Polar residues" evidence="1">
    <location>
        <begin position="114"/>
        <end position="135"/>
    </location>
</feature>
<keyword evidence="3" id="KW-1185">Reference proteome</keyword>
<feature type="region of interest" description="Disordered" evidence="1">
    <location>
        <begin position="18"/>
        <end position="87"/>
    </location>
</feature>
<name>A0A7T7GRS3_9CAUD</name>
<evidence type="ECO:0000313" key="2">
    <source>
        <dbReference type="EMBL" id="QQM14024.1"/>
    </source>
</evidence>
<dbReference type="EMBL" id="MW023914">
    <property type="protein sequence ID" value="QQM14024.1"/>
    <property type="molecule type" value="Genomic_DNA"/>
</dbReference>
<evidence type="ECO:0000256" key="1">
    <source>
        <dbReference type="SAM" id="MobiDB-lite"/>
    </source>
</evidence>
<accession>A0A7T7GRS3</accession>
<feature type="compositionally biased region" description="Basic residues" evidence="1">
    <location>
        <begin position="160"/>
        <end position="169"/>
    </location>
</feature>
<feature type="region of interest" description="Disordered" evidence="1">
    <location>
        <begin position="109"/>
        <end position="169"/>
    </location>
</feature>
<protein>
    <submittedName>
        <fullName evidence="2">Uncharacterized protein</fullName>
    </submittedName>
</protein>
<evidence type="ECO:0000313" key="3">
    <source>
        <dbReference type="Proteomes" id="UP000596077"/>
    </source>
</evidence>
<dbReference type="Proteomes" id="UP000596077">
    <property type="component" value="Genome"/>
</dbReference>
<proteinExistence type="predicted"/>
<sequence>MTSFGDAFKAARKAGKTTFKFGGKSYHTKTKDEMAKTKKAVPTPSPRPEAMKTDAQAAVDSAPKSARKAAAKPAPKQDYPRPAKPVGIASANSAIGRAAAARENAPVLKIPSRANANANTVQKPQTPARGTSTPAEKQGPKPEEQQWFARKGSAISLGIARRRNAPVSK</sequence>